<dbReference type="NCBIfam" id="TIGR00174">
    <property type="entry name" value="miaA"/>
    <property type="match status" value="1"/>
</dbReference>
<feature type="site" description="Interaction with substrate tRNA" evidence="10">
    <location>
        <position position="103"/>
    </location>
</feature>
<feature type="region of interest" description="Interaction with substrate tRNA" evidence="10">
    <location>
        <begin position="37"/>
        <end position="40"/>
    </location>
</feature>
<keyword evidence="6 10" id="KW-0547">Nucleotide-binding</keyword>
<keyword evidence="8 10" id="KW-0460">Magnesium</keyword>
<dbReference type="GO" id="GO:0006400">
    <property type="term" value="P:tRNA modification"/>
    <property type="evidence" value="ECO:0007669"/>
    <property type="project" value="TreeGrafter"/>
</dbReference>
<evidence type="ECO:0000256" key="5">
    <source>
        <dbReference type="ARBA" id="ARBA00022694"/>
    </source>
</evidence>
<dbReference type="EC" id="2.5.1.75" evidence="10"/>
<gene>
    <name evidence="10" type="primary">miaA</name>
    <name evidence="14" type="ORF">DH17_15565</name>
</gene>
<keyword evidence="7 10" id="KW-0067">ATP-binding</keyword>
<dbReference type="PANTHER" id="PTHR11088:SF60">
    <property type="entry name" value="TRNA DIMETHYLALLYLTRANSFERASE"/>
    <property type="match status" value="1"/>
</dbReference>
<sequence>MSNQLPVINLMGPTASGKTALACELYERGNFELISVDSALVYKDMDIGTAKPTREEQALYPHHLIDIITPLEVYSAAQFVEDACKLIDDMHSRGKTPILVGGTMLYFKSLLEGLSSNLPSADAQTRAAIEEKGLNEGWQAVYDELASVDPAAAIKFNVTDKQRIIRALEVYKLTGEPITKLQAEQPKNVPYRYIFHNYALLPDRVELHQRIEQRLSKMWEIGFLSEVEALIEKYDLDENLPSMRSVGYRQALEFLLKSDISLKSKREMEDKALFATRQLAKRQYTWLRSLQEIHDFKTYLTIKQAKEDLRNSYG</sequence>
<name>A0A0B2UDF5_9GAMM</name>
<dbReference type="AlphaFoldDB" id="A0A0B2UDF5"/>
<comment type="subunit">
    <text evidence="10">Monomer.</text>
</comment>
<evidence type="ECO:0000313" key="14">
    <source>
        <dbReference type="EMBL" id="KHN66950.1"/>
    </source>
</evidence>
<feature type="site" description="Interaction with substrate tRNA" evidence="10">
    <location>
        <position position="126"/>
    </location>
</feature>
<dbReference type="Gene3D" id="1.10.20.140">
    <property type="match status" value="1"/>
</dbReference>
<comment type="caution">
    <text evidence="14">The sequence shown here is derived from an EMBL/GenBank/DDBJ whole genome shotgun (WGS) entry which is preliminary data.</text>
</comment>
<organism evidence="14 15">
    <name type="scientific">Acinetobacter oleivorans</name>
    <dbReference type="NCBI Taxonomy" id="1148157"/>
    <lineage>
        <taxon>Bacteria</taxon>
        <taxon>Pseudomonadati</taxon>
        <taxon>Pseudomonadota</taxon>
        <taxon>Gammaproteobacteria</taxon>
        <taxon>Moraxellales</taxon>
        <taxon>Moraxellaceae</taxon>
        <taxon>Acinetobacter</taxon>
    </lineage>
</organism>
<reference evidence="14 15" key="1">
    <citation type="submission" date="2014-03" db="EMBL/GenBank/DDBJ databases">
        <title>Genome sequence of the diesel-degrader and plant-growth promoter Acinetobacter oleivorans PF-1 isolated from the roots of poplar tree.</title>
        <authorList>
            <person name="Gkorezis P."/>
            <person name="van Hamme J."/>
            <person name="Rineau F."/>
            <person name="Vangronsveld J."/>
            <person name="Francetti A."/>
        </authorList>
    </citation>
    <scope>NUCLEOTIDE SEQUENCE [LARGE SCALE GENOMIC DNA]</scope>
    <source>
        <strain evidence="14 15">PF1</strain>
    </source>
</reference>
<evidence type="ECO:0000256" key="6">
    <source>
        <dbReference type="ARBA" id="ARBA00022741"/>
    </source>
</evidence>
<feature type="region of interest" description="Interaction with substrate tRNA" evidence="10">
    <location>
        <begin position="162"/>
        <end position="166"/>
    </location>
</feature>
<feature type="binding site" evidence="10">
    <location>
        <begin position="14"/>
        <end position="19"/>
    </location>
    <ligand>
        <name>substrate</name>
    </ligand>
</feature>
<evidence type="ECO:0000256" key="11">
    <source>
        <dbReference type="RuleBase" id="RU003783"/>
    </source>
</evidence>
<dbReference type="InterPro" id="IPR027417">
    <property type="entry name" value="P-loop_NTPase"/>
</dbReference>
<protein>
    <recommendedName>
        <fullName evidence="10">tRNA dimethylallyltransferase</fullName>
        <ecNumber evidence="10">2.5.1.75</ecNumber>
    </recommendedName>
    <alternativeName>
        <fullName evidence="10">Dimethylallyl diphosphate:tRNA dimethylallyltransferase</fullName>
        <shortName evidence="10">DMAPP:tRNA dimethylallyltransferase</shortName>
        <shortName evidence="10">DMATase</shortName>
    </alternativeName>
    <alternativeName>
        <fullName evidence="10">Isopentenyl-diphosphate:tRNA isopentenyltransferase</fullName>
        <shortName evidence="10">IPP transferase</shortName>
        <shortName evidence="10">IPPT</shortName>
        <shortName evidence="10">IPTase</shortName>
    </alternativeName>
</protein>
<dbReference type="EMBL" id="JHQK01000006">
    <property type="protein sequence ID" value="KHN66950.1"/>
    <property type="molecule type" value="Genomic_DNA"/>
</dbReference>
<evidence type="ECO:0000256" key="1">
    <source>
        <dbReference type="ARBA" id="ARBA00001946"/>
    </source>
</evidence>
<evidence type="ECO:0000256" key="2">
    <source>
        <dbReference type="ARBA" id="ARBA00003213"/>
    </source>
</evidence>
<comment type="catalytic activity">
    <reaction evidence="9 10 11">
        <text>adenosine(37) in tRNA + dimethylallyl diphosphate = N(6)-dimethylallyladenosine(37) in tRNA + diphosphate</text>
        <dbReference type="Rhea" id="RHEA:26482"/>
        <dbReference type="Rhea" id="RHEA-COMP:10162"/>
        <dbReference type="Rhea" id="RHEA-COMP:10375"/>
        <dbReference type="ChEBI" id="CHEBI:33019"/>
        <dbReference type="ChEBI" id="CHEBI:57623"/>
        <dbReference type="ChEBI" id="CHEBI:74411"/>
        <dbReference type="ChEBI" id="CHEBI:74415"/>
        <dbReference type="EC" id="2.5.1.75"/>
    </reaction>
</comment>
<dbReference type="HAMAP" id="MF_00185">
    <property type="entry name" value="IPP_trans"/>
    <property type="match status" value="1"/>
</dbReference>
<dbReference type="Proteomes" id="UP000031012">
    <property type="component" value="Unassembled WGS sequence"/>
</dbReference>
<evidence type="ECO:0000256" key="3">
    <source>
        <dbReference type="ARBA" id="ARBA00005842"/>
    </source>
</evidence>
<dbReference type="Gene3D" id="3.40.50.300">
    <property type="entry name" value="P-loop containing nucleotide triphosphate hydrolases"/>
    <property type="match status" value="1"/>
</dbReference>
<dbReference type="InterPro" id="IPR018022">
    <property type="entry name" value="IPT"/>
</dbReference>
<feature type="binding site" evidence="10">
    <location>
        <begin position="12"/>
        <end position="19"/>
    </location>
    <ligand>
        <name>ATP</name>
        <dbReference type="ChEBI" id="CHEBI:30616"/>
    </ligand>
</feature>
<dbReference type="SUPFAM" id="SSF52540">
    <property type="entry name" value="P-loop containing nucleoside triphosphate hydrolases"/>
    <property type="match status" value="2"/>
</dbReference>
<proteinExistence type="inferred from homology"/>
<comment type="cofactor">
    <cofactor evidence="1 10">
        <name>Mg(2+)</name>
        <dbReference type="ChEBI" id="CHEBI:18420"/>
    </cofactor>
</comment>
<dbReference type="FunFam" id="1.10.20.140:FF:000001">
    <property type="entry name" value="tRNA dimethylallyltransferase"/>
    <property type="match status" value="1"/>
</dbReference>
<dbReference type="Pfam" id="PF01715">
    <property type="entry name" value="IPPT"/>
    <property type="match status" value="1"/>
</dbReference>
<accession>A0A0B2UDF5</accession>
<evidence type="ECO:0000256" key="7">
    <source>
        <dbReference type="ARBA" id="ARBA00022840"/>
    </source>
</evidence>
<comment type="similarity">
    <text evidence="3 10 13">Belongs to the IPP transferase family.</text>
</comment>
<evidence type="ECO:0000256" key="10">
    <source>
        <dbReference type="HAMAP-Rule" id="MF_00185"/>
    </source>
</evidence>
<evidence type="ECO:0000256" key="12">
    <source>
        <dbReference type="RuleBase" id="RU003784"/>
    </source>
</evidence>
<keyword evidence="5 10" id="KW-0819">tRNA processing</keyword>
<dbReference type="GO" id="GO:0005524">
    <property type="term" value="F:ATP binding"/>
    <property type="evidence" value="ECO:0007669"/>
    <property type="project" value="UniProtKB-UniRule"/>
</dbReference>
<dbReference type="GO" id="GO:0052381">
    <property type="term" value="F:tRNA dimethylallyltransferase activity"/>
    <property type="evidence" value="ECO:0007669"/>
    <property type="project" value="UniProtKB-UniRule"/>
</dbReference>
<dbReference type="InterPro" id="IPR039657">
    <property type="entry name" value="Dimethylallyltransferase"/>
</dbReference>
<evidence type="ECO:0000256" key="13">
    <source>
        <dbReference type="RuleBase" id="RU003785"/>
    </source>
</evidence>
<keyword evidence="4 10" id="KW-0808">Transferase</keyword>
<evidence type="ECO:0000256" key="8">
    <source>
        <dbReference type="ARBA" id="ARBA00022842"/>
    </source>
</evidence>
<evidence type="ECO:0000256" key="4">
    <source>
        <dbReference type="ARBA" id="ARBA00022679"/>
    </source>
</evidence>
<comment type="caution">
    <text evidence="10">Lacks conserved residue(s) required for the propagation of feature annotation.</text>
</comment>
<comment type="function">
    <text evidence="2 10 12">Catalyzes the transfer of a dimethylallyl group onto the adenine at position 37 in tRNAs that read codons beginning with uridine, leading to the formation of N6-(dimethylallyl)adenosine (i(6)A).</text>
</comment>
<evidence type="ECO:0000313" key="15">
    <source>
        <dbReference type="Proteomes" id="UP000031012"/>
    </source>
</evidence>
<dbReference type="PANTHER" id="PTHR11088">
    <property type="entry name" value="TRNA DIMETHYLALLYLTRANSFERASE"/>
    <property type="match status" value="1"/>
</dbReference>
<evidence type="ECO:0000256" key="9">
    <source>
        <dbReference type="ARBA" id="ARBA00049563"/>
    </source>
</evidence>